<dbReference type="Proteomes" id="UP000280792">
    <property type="component" value="Unassembled WGS sequence"/>
</dbReference>
<gene>
    <name evidence="1" type="ORF">D0544_03230</name>
</gene>
<proteinExistence type="predicted"/>
<name>A0A3P3VR47_9GAMM</name>
<dbReference type="Pfam" id="PF11306">
    <property type="entry name" value="DUF3108"/>
    <property type="match status" value="1"/>
</dbReference>
<reference evidence="1 2" key="2">
    <citation type="submission" date="2018-12" db="EMBL/GenBank/DDBJ databases">
        <title>Simiduia agarivorans gen. nov., sp. nov., a marine, agarolytic bacterium isolated from shallow coastal water from Keelung, Taiwan.</title>
        <authorList>
            <person name="Shieh W.Y."/>
        </authorList>
    </citation>
    <scope>NUCLEOTIDE SEQUENCE [LARGE SCALE GENOMIC DNA]</scope>
    <source>
        <strain evidence="1 2">GTF-13</strain>
    </source>
</reference>
<dbReference type="EMBL" id="QWEZ01000001">
    <property type="protein sequence ID" value="RRJ84146.1"/>
    <property type="molecule type" value="Genomic_DNA"/>
</dbReference>
<evidence type="ECO:0000313" key="1">
    <source>
        <dbReference type="EMBL" id="RRJ84146.1"/>
    </source>
</evidence>
<sequence>MTKPPWRLGRCALLWPSPALDTAMGIANHLRLLPLLLLPLTAQALQPYEATYSATYYGQTGEASSSLTRNADGSFTTRFNTDISVLFIKFYQHQSSDFQLQGEQVVPLHYRYSGTRSREVNDLRFDWEEQRAVEQGNPGWSIAINAAVQDELSYQEQLRLDLRRRHQPLEYLVVEEAERLKLLRFERQGAERLQTPWGAVDTVRVKRIRGKDKDRETLLWFAPEWDYLLVRIEHTERGSGYRIELKSATLDGTHLSPPNPNTP</sequence>
<accession>A0A3P3VR47</accession>
<dbReference type="InterPro" id="IPR021457">
    <property type="entry name" value="DUF3108"/>
</dbReference>
<dbReference type="AlphaFoldDB" id="A0A3P3VR47"/>
<protein>
    <submittedName>
        <fullName evidence="1">DUF3108 domain-containing protein</fullName>
    </submittedName>
</protein>
<evidence type="ECO:0000313" key="2">
    <source>
        <dbReference type="Proteomes" id="UP000280792"/>
    </source>
</evidence>
<keyword evidence="2" id="KW-1185">Reference proteome</keyword>
<reference evidence="1 2" key="1">
    <citation type="submission" date="2018-08" db="EMBL/GenBank/DDBJ databases">
        <authorList>
            <person name="Khan S.A."/>
        </authorList>
    </citation>
    <scope>NUCLEOTIDE SEQUENCE [LARGE SCALE GENOMIC DNA]</scope>
    <source>
        <strain evidence="1 2">GTF-13</strain>
    </source>
</reference>
<comment type="caution">
    <text evidence="1">The sequence shown here is derived from an EMBL/GenBank/DDBJ whole genome shotgun (WGS) entry which is preliminary data.</text>
</comment>
<organism evidence="1 2">
    <name type="scientific">Aestuariirhabdus litorea</name>
    <dbReference type="NCBI Taxonomy" id="2528527"/>
    <lineage>
        <taxon>Bacteria</taxon>
        <taxon>Pseudomonadati</taxon>
        <taxon>Pseudomonadota</taxon>
        <taxon>Gammaproteobacteria</taxon>
        <taxon>Oceanospirillales</taxon>
        <taxon>Aestuariirhabdaceae</taxon>
        <taxon>Aestuariirhabdus</taxon>
    </lineage>
</organism>